<dbReference type="AlphaFoldDB" id="A0A109JV80"/>
<proteinExistence type="predicted"/>
<evidence type="ECO:0000313" key="2">
    <source>
        <dbReference type="Proteomes" id="UP000068164"/>
    </source>
</evidence>
<sequence>MRSPNRKEAINKYIELFQAAFDELHEAVVANAKAATHISRHHDYPNMSRLDTGFPAFGQFGFYNEATPRDYLSLVRPNRILGLLAGYQRPEVGFPKGEKLAAFLRGDNLGKRLDLWRYDGEPSDGPIDILVGGCVERYIHLYGVDAAIDAKRRDKVIFPVMFGTISKTLNVSLVVPIAMTHFDVDRFRLSETTYITRIPRKMQLARARMSTMGTGAVSSVVGAATHAFVSRQWTVGETNNIHEVRNSLSWLAPDAMNAIDSFFGALRVATGVRTGFAQALWVPNGWALDYFCDLTPVYGATLRQYPNEFDNYGWLEQRTPITRGQLEDVRRIYGRIVESKSEAVRLALKRLNGCLTRTDAADAILDGTIGLELLLGDDQNQSLSYKLRLRAGVLSRLSGDTTRDAAKTAAQVKQLYAARSAIVHGIRRKETKKTSEPADTRYEKERLLASDLLRFILDVLLTHPEYQTPGKIDEDLLLGGAGIEKMGPGPRRSRTKSL</sequence>
<organism evidence="1 2">
    <name type="scientific">Rhizobium altiplani</name>
    <dbReference type="NCBI Taxonomy" id="1864509"/>
    <lineage>
        <taxon>Bacteria</taxon>
        <taxon>Pseudomonadati</taxon>
        <taxon>Pseudomonadota</taxon>
        <taxon>Alphaproteobacteria</taxon>
        <taxon>Hyphomicrobiales</taxon>
        <taxon>Rhizobiaceae</taxon>
        <taxon>Rhizobium/Agrobacterium group</taxon>
        <taxon>Rhizobium</taxon>
    </lineage>
</organism>
<dbReference type="Proteomes" id="UP000068164">
    <property type="component" value="Unassembled WGS sequence"/>
</dbReference>
<dbReference type="EMBL" id="LNCD01000051">
    <property type="protein sequence ID" value="KWV55728.1"/>
    <property type="molecule type" value="Genomic_DNA"/>
</dbReference>
<evidence type="ECO:0000313" key="1">
    <source>
        <dbReference type="EMBL" id="KWV55728.1"/>
    </source>
</evidence>
<keyword evidence="2" id="KW-1185">Reference proteome</keyword>
<protein>
    <submittedName>
        <fullName evidence="1">Uncharacterized protein</fullName>
    </submittedName>
</protein>
<comment type="caution">
    <text evidence="1">The sequence shown here is derived from an EMBL/GenBank/DDBJ whole genome shotgun (WGS) entry which is preliminary data.</text>
</comment>
<name>A0A109JV80_9HYPH</name>
<accession>A0A109JV80</accession>
<reference evidence="1 2" key="1">
    <citation type="submission" date="2015-11" db="EMBL/GenBank/DDBJ databases">
        <title>Draft Genome Sequence of the Strain BR 10423 (Rhizobium sp.) isolated from nodules of Mimosa pudica.</title>
        <authorList>
            <person name="Barauna A.C."/>
            <person name="Zilli J.E."/>
            <person name="Simoes-Araujo J.L."/>
            <person name="Reis V.M."/>
            <person name="James E.K."/>
            <person name="Reis F.B.Jr."/>
            <person name="Rouws L.F."/>
            <person name="Passos S.R."/>
            <person name="Gois S.R."/>
        </authorList>
    </citation>
    <scope>NUCLEOTIDE SEQUENCE [LARGE SCALE GENOMIC DNA]</scope>
    <source>
        <strain evidence="1 2">BR10423</strain>
    </source>
</reference>
<gene>
    <name evidence="1" type="ORF">AS026_37465</name>
</gene>